<gene>
    <name evidence="1" type="ORF">F4821DRAFT_254228</name>
</gene>
<evidence type="ECO:0000313" key="1">
    <source>
        <dbReference type="EMBL" id="KAI6092109.1"/>
    </source>
</evidence>
<organism evidence="1 2">
    <name type="scientific">Hypoxylon rubiginosum</name>
    <dbReference type="NCBI Taxonomy" id="110542"/>
    <lineage>
        <taxon>Eukaryota</taxon>
        <taxon>Fungi</taxon>
        <taxon>Dikarya</taxon>
        <taxon>Ascomycota</taxon>
        <taxon>Pezizomycotina</taxon>
        <taxon>Sordariomycetes</taxon>
        <taxon>Xylariomycetidae</taxon>
        <taxon>Xylariales</taxon>
        <taxon>Hypoxylaceae</taxon>
        <taxon>Hypoxylon</taxon>
    </lineage>
</organism>
<sequence length="220" mass="24554">MGAAMAAARSKTNLATIMEMPRNGSSPADSGTSMTDNSDWTSDSSEEEDDDCIIVGYRTIKSPPIQRNSQPKPKPQRKHRFQPYPKSKPQLSHAPNAPLQYPSQLLPQHIPLSLQLPPILDPPVAKIPWRKNYPEPRAVDIWRPVQTTAGALTTYSTPRTEPVNHALSSNSYDRRLFPYLCFSDFPAPLFAPRPRSADGNRTSALHQRILGAYYPSMYGL</sequence>
<dbReference type="EMBL" id="MU394284">
    <property type="protein sequence ID" value="KAI6092109.1"/>
    <property type="molecule type" value="Genomic_DNA"/>
</dbReference>
<name>A0ACC0DHB6_9PEZI</name>
<reference evidence="1 2" key="1">
    <citation type="journal article" date="2022" name="New Phytol.">
        <title>Ecological generalism drives hyperdiversity of secondary metabolite gene clusters in xylarialean endophytes.</title>
        <authorList>
            <person name="Franco M.E.E."/>
            <person name="Wisecaver J.H."/>
            <person name="Arnold A.E."/>
            <person name="Ju Y.M."/>
            <person name="Slot J.C."/>
            <person name="Ahrendt S."/>
            <person name="Moore L.P."/>
            <person name="Eastman K.E."/>
            <person name="Scott K."/>
            <person name="Konkel Z."/>
            <person name="Mondo S.J."/>
            <person name="Kuo A."/>
            <person name="Hayes R.D."/>
            <person name="Haridas S."/>
            <person name="Andreopoulos B."/>
            <person name="Riley R."/>
            <person name="LaButti K."/>
            <person name="Pangilinan J."/>
            <person name="Lipzen A."/>
            <person name="Amirebrahimi M."/>
            <person name="Yan J."/>
            <person name="Adam C."/>
            <person name="Keymanesh K."/>
            <person name="Ng V."/>
            <person name="Louie K."/>
            <person name="Northen T."/>
            <person name="Drula E."/>
            <person name="Henrissat B."/>
            <person name="Hsieh H.M."/>
            <person name="Youens-Clark K."/>
            <person name="Lutzoni F."/>
            <person name="Miadlikowska J."/>
            <person name="Eastwood D.C."/>
            <person name="Hamelin R.C."/>
            <person name="Grigoriev I.V."/>
            <person name="U'Ren J.M."/>
        </authorList>
    </citation>
    <scope>NUCLEOTIDE SEQUENCE [LARGE SCALE GENOMIC DNA]</scope>
    <source>
        <strain evidence="1 2">ER1909</strain>
    </source>
</reference>
<evidence type="ECO:0000313" key="2">
    <source>
        <dbReference type="Proteomes" id="UP001497680"/>
    </source>
</evidence>
<accession>A0ACC0DHB6</accession>
<dbReference type="Proteomes" id="UP001497680">
    <property type="component" value="Unassembled WGS sequence"/>
</dbReference>
<protein>
    <submittedName>
        <fullName evidence="1">Uncharacterized protein</fullName>
    </submittedName>
</protein>
<comment type="caution">
    <text evidence="1">The sequence shown here is derived from an EMBL/GenBank/DDBJ whole genome shotgun (WGS) entry which is preliminary data.</text>
</comment>
<proteinExistence type="predicted"/>
<keyword evidence="2" id="KW-1185">Reference proteome</keyword>